<evidence type="ECO:0000313" key="1">
    <source>
        <dbReference type="EMBL" id="KAF4976421.1"/>
    </source>
</evidence>
<sequence>MSQPILSIKSDDSKVKAVANLLPCRIHHTGPVDTVSSYWDPTTSEGSFLASDHETQQLTDRPDGTRVAYFRGRKLHGKTVQLPEQCRGVVVERQQNKDPKAAIEMPAEDGDAEAEQIGNMHVKAEFDEMIVWGHEAIADAAGDPYVRSMEEWLQAADQIHSYSDVDETAQR</sequence>
<dbReference type="OrthoDB" id="6222486at2759"/>
<evidence type="ECO:0000313" key="2">
    <source>
        <dbReference type="Proteomes" id="UP000635477"/>
    </source>
</evidence>
<dbReference type="GO" id="GO:0006401">
    <property type="term" value="P:RNA catabolic process"/>
    <property type="evidence" value="ECO:0007669"/>
    <property type="project" value="InterPro"/>
</dbReference>
<dbReference type="EMBL" id="JABEYC010000535">
    <property type="protein sequence ID" value="KAF4976421.1"/>
    <property type="molecule type" value="Genomic_DNA"/>
</dbReference>
<dbReference type="Pfam" id="PF08615">
    <property type="entry name" value="RNase_H2_suC"/>
    <property type="match status" value="1"/>
</dbReference>
<dbReference type="AlphaFoldDB" id="A0A8H4UHP1"/>
<comment type="caution">
    <text evidence="1">The sequence shown here is derived from an EMBL/GenBank/DDBJ whole genome shotgun (WGS) entry which is preliminary data.</text>
</comment>
<accession>A0A8H4UHP1</accession>
<dbReference type="Proteomes" id="UP000635477">
    <property type="component" value="Unassembled WGS sequence"/>
</dbReference>
<dbReference type="Gene3D" id="2.40.128.680">
    <property type="match status" value="1"/>
</dbReference>
<keyword evidence="2" id="KW-1185">Reference proteome</keyword>
<proteinExistence type="predicted"/>
<organism evidence="1 2">
    <name type="scientific">Fusarium zealandicum</name>
    <dbReference type="NCBI Taxonomy" id="1053134"/>
    <lineage>
        <taxon>Eukaryota</taxon>
        <taxon>Fungi</taxon>
        <taxon>Dikarya</taxon>
        <taxon>Ascomycota</taxon>
        <taxon>Pezizomycotina</taxon>
        <taxon>Sordariomycetes</taxon>
        <taxon>Hypocreomycetidae</taxon>
        <taxon>Hypocreales</taxon>
        <taxon>Nectriaceae</taxon>
        <taxon>Fusarium</taxon>
        <taxon>Fusarium staphyleae species complex</taxon>
    </lineage>
</organism>
<gene>
    <name evidence="1" type="ORF">FZEAL_6901</name>
</gene>
<reference evidence="1" key="1">
    <citation type="journal article" date="2020" name="BMC Genomics">
        <title>Correction to: Identification and distribution of gene clusters required for synthesis of sphingolipid metabolism inhibitors in diverse species of the filamentous fungus Fusarium.</title>
        <authorList>
            <person name="Kim H.S."/>
            <person name="Lohmar J.M."/>
            <person name="Busman M."/>
            <person name="Brown D.W."/>
            <person name="Naumann T.A."/>
            <person name="Divon H.H."/>
            <person name="Lysoe E."/>
            <person name="Uhlig S."/>
            <person name="Proctor R.H."/>
        </authorList>
    </citation>
    <scope>NUCLEOTIDE SEQUENCE</scope>
    <source>
        <strain evidence="1">NRRL 22465</strain>
    </source>
</reference>
<dbReference type="GO" id="GO:0032299">
    <property type="term" value="C:ribonuclease H2 complex"/>
    <property type="evidence" value="ECO:0007669"/>
    <property type="project" value="InterPro"/>
</dbReference>
<reference evidence="1" key="2">
    <citation type="submission" date="2020-05" db="EMBL/GenBank/DDBJ databases">
        <authorList>
            <person name="Kim H.-S."/>
            <person name="Proctor R.H."/>
            <person name="Brown D.W."/>
        </authorList>
    </citation>
    <scope>NUCLEOTIDE SEQUENCE</scope>
    <source>
        <strain evidence="1">NRRL 22465</strain>
    </source>
</reference>
<dbReference type="PANTHER" id="PTHR47204:SF1">
    <property type="entry name" value="RIBONUCLEASE H2 SUBUNIT C"/>
    <property type="match status" value="1"/>
</dbReference>
<dbReference type="InterPro" id="IPR013924">
    <property type="entry name" value="RNase_H2_suC"/>
</dbReference>
<protein>
    <submittedName>
        <fullName evidence="1">Uncharacterized protein</fullName>
    </submittedName>
</protein>
<dbReference type="CDD" id="cd09271">
    <property type="entry name" value="RNase_H2-C"/>
    <property type="match status" value="1"/>
</dbReference>
<name>A0A8H4UHP1_9HYPO</name>
<dbReference type="PANTHER" id="PTHR47204">
    <property type="entry name" value="OS02G0168900 PROTEIN"/>
    <property type="match status" value="1"/>
</dbReference>